<keyword evidence="9" id="KW-1185">Reference proteome</keyword>
<evidence type="ECO:0000256" key="4">
    <source>
        <dbReference type="ARBA" id="ARBA00022801"/>
    </source>
</evidence>
<dbReference type="RefSeq" id="WP_252110301.1">
    <property type="nucleotide sequence ID" value="NZ_JAMSCK010000001.1"/>
</dbReference>
<dbReference type="Gene3D" id="3.50.30.60">
    <property type="entry name" value="LD-carboxypeptidase A C-terminal domain-like"/>
    <property type="match status" value="1"/>
</dbReference>
<dbReference type="Pfam" id="PF17676">
    <property type="entry name" value="Peptidase_S66C"/>
    <property type="match status" value="1"/>
</dbReference>
<dbReference type="InterPro" id="IPR040921">
    <property type="entry name" value="Peptidase_S66C"/>
</dbReference>
<dbReference type="SUPFAM" id="SSF52317">
    <property type="entry name" value="Class I glutamine amidotransferase-like"/>
    <property type="match status" value="1"/>
</dbReference>
<dbReference type="InterPro" id="IPR027461">
    <property type="entry name" value="Carboxypeptidase_A_C_sf"/>
</dbReference>
<dbReference type="EMBL" id="JAMSCK010000001">
    <property type="protein sequence ID" value="MCM8567886.1"/>
    <property type="molecule type" value="Genomic_DNA"/>
</dbReference>
<dbReference type="InterPro" id="IPR040449">
    <property type="entry name" value="Peptidase_S66_N"/>
</dbReference>
<protein>
    <submittedName>
        <fullName evidence="8">LD-carboxypeptidase</fullName>
    </submittedName>
</protein>
<feature type="domain" description="LD-carboxypeptidase C-terminal" evidence="7">
    <location>
        <begin position="220"/>
        <end position="338"/>
    </location>
</feature>
<keyword evidence="3" id="KW-0645">Protease</keyword>
<evidence type="ECO:0000256" key="1">
    <source>
        <dbReference type="ARBA" id="ARBA00010233"/>
    </source>
</evidence>
<comment type="similarity">
    <text evidence="1">Belongs to the peptidase S66 family.</text>
</comment>
<evidence type="ECO:0000256" key="3">
    <source>
        <dbReference type="ARBA" id="ARBA00022670"/>
    </source>
</evidence>
<feature type="domain" description="LD-carboxypeptidase N-terminal" evidence="6">
    <location>
        <begin position="50"/>
        <end position="166"/>
    </location>
</feature>
<dbReference type="CDD" id="cd07025">
    <property type="entry name" value="Peptidase_S66"/>
    <property type="match status" value="1"/>
</dbReference>
<dbReference type="InterPro" id="IPR029062">
    <property type="entry name" value="Class_I_gatase-like"/>
</dbReference>
<evidence type="ECO:0000313" key="9">
    <source>
        <dbReference type="Proteomes" id="UP001155077"/>
    </source>
</evidence>
<dbReference type="PANTHER" id="PTHR30237">
    <property type="entry name" value="MURAMOYLTETRAPEPTIDE CARBOXYPEPTIDASE"/>
    <property type="match status" value="1"/>
</dbReference>
<comment type="caution">
    <text evidence="8">The sequence shown here is derived from an EMBL/GenBank/DDBJ whole genome shotgun (WGS) entry which is preliminary data.</text>
</comment>
<accession>A0ABT0YWQ3</accession>
<dbReference type="InterPro" id="IPR003507">
    <property type="entry name" value="S66_fam"/>
</dbReference>
<evidence type="ECO:0000256" key="5">
    <source>
        <dbReference type="ARBA" id="ARBA00022825"/>
    </source>
</evidence>
<name>A0ABT0YWQ3_9FLAO</name>
<dbReference type="PIRSF" id="PIRSF028757">
    <property type="entry name" value="LD-carboxypeptidase"/>
    <property type="match status" value="1"/>
</dbReference>
<keyword evidence="5" id="KW-0720">Serine protease</keyword>
<gene>
    <name evidence="8" type="ORF">NE848_00715</name>
</gene>
<sequence>MERRKFIQNIGFGSLAFPLSSFATKNHILNDINSESDLLIPKRLKEGDTIGIVSPASAIFETEPYDIAKETFEAMGLKVKFGKFTYNRYGHLAGTDEERAGELNEMFRDKDIKAIIALRGGSGSARILDKLDYEAMRKNPKIFAGYSDITALHLAIHKMTGLVTFHSPVAVSIWNSFSYDYFKKLLFEGEALTYQNPDSKGDELAQTKNRIRTITAGTAKGQLLGGNLSVLTGIMGSEFFPEDWKGKILYLEDVGEKIYAVDRMMSQLYLAGVFEQISGFVFGKCTECDPGGSGYGSLTLEEVIDHYIKPLNIPAYSGAMIGHIDDNVTIPNGIEAEIDARKGTIKLLSPATS</sequence>
<evidence type="ECO:0000259" key="7">
    <source>
        <dbReference type="Pfam" id="PF17676"/>
    </source>
</evidence>
<dbReference type="Gene3D" id="3.40.50.10740">
    <property type="entry name" value="Class I glutamine amidotransferase-like"/>
    <property type="match status" value="1"/>
</dbReference>
<keyword evidence="2" id="KW-0121">Carboxypeptidase</keyword>
<dbReference type="Pfam" id="PF02016">
    <property type="entry name" value="Peptidase_S66"/>
    <property type="match status" value="1"/>
</dbReference>
<keyword evidence="4" id="KW-0378">Hydrolase</keyword>
<dbReference type="Proteomes" id="UP001155077">
    <property type="component" value="Unassembled WGS sequence"/>
</dbReference>
<dbReference type="SUPFAM" id="SSF141986">
    <property type="entry name" value="LD-carboxypeptidase A C-terminal domain-like"/>
    <property type="match status" value="1"/>
</dbReference>
<reference evidence="8" key="1">
    <citation type="submission" date="2022-06" db="EMBL/GenBank/DDBJ databases">
        <title>Gramella sediminis sp. nov., isolated from deep-sea sediment of the Indian Ocean.</title>
        <authorList>
            <person name="Yang L."/>
        </authorList>
    </citation>
    <scope>NUCLEOTIDE SEQUENCE</scope>
    <source>
        <strain evidence="8">HMD3159</strain>
    </source>
</reference>
<evidence type="ECO:0000313" key="8">
    <source>
        <dbReference type="EMBL" id="MCM8567886.1"/>
    </source>
</evidence>
<dbReference type="InterPro" id="IPR027478">
    <property type="entry name" value="LdcA_N"/>
</dbReference>
<evidence type="ECO:0000259" key="6">
    <source>
        <dbReference type="Pfam" id="PF02016"/>
    </source>
</evidence>
<evidence type="ECO:0000256" key="2">
    <source>
        <dbReference type="ARBA" id="ARBA00022645"/>
    </source>
</evidence>
<dbReference type="PANTHER" id="PTHR30237:SF2">
    <property type="entry name" value="MUREIN TETRAPEPTIDE CARBOXYPEPTIDASE"/>
    <property type="match status" value="1"/>
</dbReference>
<proteinExistence type="inferred from homology"/>
<organism evidence="8 9">
    <name type="scientific">Gramella jeungdoensis</name>
    <dbReference type="NCBI Taxonomy" id="708091"/>
    <lineage>
        <taxon>Bacteria</taxon>
        <taxon>Pseudomonadati</taxon>
        <taxon>Bacteroidota</taxon>
        <taxon>Flavobacteriia</taxon>
        <taxon>Flavobacteriales</taxon>
        <taxon>Flavobacteriaceae</taxon>
        <taxon>Christiangramia</taxon>
    </lineage>
</organism>